<dbReference type="OrthoDB" id="6609348at2759"/>
<feature type="region of interest" description="Disordered" evidence="13">
    <location>
        <begin position="197"/>
        <end position="236"/>
    </location>
</feature>
<evidence type="ECO:0000256" key="7">
    <source>
        <dbReference type="ARBA" id="ARBA00022722"/>
    </source>
</evidence>
<evidence type="ECO:0000256" key="6">
    <source>
        <dbReference type="ARBA" id="ARBA00022490"/>
    </source>
</evidence>
<dbReference type="InterPro" id="IPR045249">
    <property type="entry name" value="HARBI1-like"/>
</dbReference>
<dbReference type="GO" id="GO:0005737">
    <property type="term" value="C:cytoplasm"/>
    <property type="evidence" value="ECO:0007669"/>
    <property type="project" value="UniProtKB-SubCell"/>
</dbReference>
<evidence type="ECO:0000256" key="5">
    <source>
        <dbReference type="ARBA" id="ARBA00015519"/>
    </source>
</evidence>
<evidence type="ECO:0000256" key="9">
    <source>
        <dbReference type="ARBA" id="ARBA00022801"/>
    </source>
</evidence>
<evidence type="ECO:0000256" key="3">
    <source>
        <dbReference type="ARBA" id="ARBA00004496"/>
    </source>
</evidence>
<keyword evidence="6" id="KW-0963">Cytoplasm</keyword>
<reference evidence="15" key="1">
    <citation type="submission" date="2019-08" db="EMBL/GenBank/DDBJ databases">
        <title>The genome of the North American firefly Photinus pyralis.</title>
        <authorList>
            <consortium name="Photinus pyralis genome working group"/>
            <person name="Fallon T.R."/>
            <person name="Sander Lower S.E."/>
            <person name="Weng J.-K."/>
        </authorList>
    </citation>
    <scope>NUCLEOTIDE SEQUENCE</scope>
    <source>
        <strain evidence="15">TRF0915ILg1</strain>
        <tissue evidence="15">Whole body</tissue>
    </source>
</reference>
<name>A0A8K0CFN1_IGNLU</name>
<dbReference type="PANTHER" id="PTHR22930">
    <property type="match status" value="1"/>
</dbReference>
<dbReference type="Proteomes" id="UP000801492">
    <property type="component" value="Unassembled WGS sequence"/>
</dbReference>
<evidence type="ECO:0000256" key="12">
    <source>
        <dbReference type="ARBA" id="ARBA00045850"/>
    </source>
</evidence>
<organism evidence="15 16">
    <name type="scientific">Ignelater luminosus</name>
    <name type="common">Cucubano</name>
    <name type="synonym">Pyrophorus luminosus</name>
    <dbReference type="NCBI Taxonomy" id="2038154"/>
    <lineage>
        <taxon>Eukaryota</taxon>
        <taxon>Metazoa</taxon>
        <taxon>Ecdysozoa</taxon>
        <taxon>Arthropoda</taxon>
        <taxon>Hexapoda</taxon>
        <taxon>Insecta</taxon>
        <taxon>Pterygota</taxon>
        <taxon>Neoptera</taxon>
        <taxon>Endopterygota</taxon>
        <taxon>Coleoptera</taxon>
        <taxon>Polyphaga</taxon>
        <taxon>Elateriformia</taxon>
        <taxon>Elateroidea</taxon>
        <taxon>Elateridae</taxon>
        <taxon>Agrypninae</taxon>
        <taxon>Pyrophorini</taxon>
        <taxon>Ignelater</taxon>
    </lineage>
</organism>
<feature type="compositionally biased region" description="Basic and acidic residues" evidence="13">
    <location>
        <begin position="16"/>
        <end position="28"/>
    </location>
</feature>
<comment type="function">
    <text evidence="12">Transposase-derived protein that may have nuclease activity. Does not have transposase activity.</text>
</comment>
<evidence type="ECO:0000256" key="11">
    <source>
        <dbReference type="ARBA" id="ARBA00030126"/>
    </source>
</evidence>
<gene>
    <name evidence="15" type="ORF">ILUMI_20870</name>
</gene>
<keyword evidence="8" id="KW-0479">Metal-binding</keyword>
<comment type="caution">
    <text evidence="15">The sequence shown here is derived from an EMBL/GenBank/DDBJ whole genome shotgun (WGS) entry which is preliminary data.</text>
</comment>
<evidence type="ECO:0000256" key="10">
    <source>
        <dbReference type="ARBA" id="ARBA00023242"/>
    </source>
</evidence>
<dbReference type="PRINTS" id="PR02086">
    <property type="entry name" value="PUTNUCHARBI1"/>
</dbReference>
<dbReference type="GO" id="GO:0046872">
    <property type="term" value="F:metal ion binding"/>
    <property type="evidence" value="ECO:0007669"/>
    <property type="project" value="UniProtKB-KW"/>
</dbReference>
<dbReference type="AlphaFoldDB" id="A0A8K0CFN1"/>
<dbReference type="EMBL" id="VTPC01089971">
    <property type="protein sequence ID" value="KAF2885304.1"/>
    <property type="molecule type" value="Genomic_DNA"/>
</dbReference>
<comment type="similarity">
    <text evidence="4">Belongs to the HARBI1 family.</text>
</comment>
<evidence type="ECO:0000256" key="13">
    <source>
        <dbReference type="SAM" id="MobiDB-lite"/>
    </source>
</evidence>
<dbReference type="Pfam" id="PF13359">
    <property type="entry name" value="DDE_Tnp_4"/>
    <property type="match status" value="1"/>
</dbReference>
<dbReference type="GO" id="GO:0005634">
    <property type="term" value="C:nucleus"/>
    <property type="evidence" value="ECO:0007669"/>
    <property type="project" value="UniProtKB-SubCell"/>
</dbReference>
<keyword evidence="10" id="KW-0539">Nucleus</keyword>
<evidence type="ECO:0000256" key="1">
    <source>
        <dbReference type="ARBA" id="ARBA00001968"/>
    </source>
</evidence>
<evidence type="ECO:0000313" key="16">
    <source>
        <dbReference type="Proteomes" id="UP000801492"/>
    </source>
</evidence>
<accession>A0A8K0CFN1</accession>
<evidence type="ECO:0000256" key="2">
    <source>
        <dbReference type="ARBA" id="ARBA00004123"/>
    </source>
</evidence>
<feature type="domain" description="DDE Tnp4" evidence="14">
    <location>
        <begin position="56"/>
        <end position="121"/>
    </location>
</feature>
<keyword evidence="7" id="KW-0540">Nuclease</keyword>
<dbReference type="GO" id="GO:0016787">
    <property type="term" value="F:hydrolase activity"/>
    <property type="evidence" value="ECO:0007669"/>
    <property type="project" value="UniProtKB-KW"/>
</dbReference>
<sequence>MSDYESDENTSVSDSESSKDDLEELLHERARPRNETFSRKLFLKNKKSFLSVVELMDGSHIKMDKPSTDPESYVNRKGYYSIQLQVVCDHNMRIMDVYVGYPGSIHDSRMFRTFPLAETLLQEKYWDHLTRAQTTYNLKRSKNRYIIEHCFGLLKQKFRQLYHIKLRSSADIVHLIRVCCVLHNLALEDELHPQDAEEGNVEFPLQQPEEVNDPANKRDDRRGRQRRDRVVQTLAY</sequence>
<feature type="region of interest" description="Disordered" evidence="13">
    <location>
        <begin position="1"/>
        <end position="28"/>
    </location>
</feature>
<evidence type="ECO:0000259" key="14">
    <source>
        <dbReference type="Pfam" id="PF13359"/>
    </source>
</evidence>
<protein>
    <recommendedName>
        <fullName evidence="5">Putative nuclease HARBI1</fullName>
    </recommendedName>
    <alternativeName>
        <fullName evidence="11">Harbinger transposase-derived nuclease</fullName>
    </alternativeName>
</protein>
<keyword evidence="9" id="KW-0378">Hydrolase</keyword>
<proteinExistence type="inferred from homology"/>
<comment type="cofactor">
    <cofactor evidence="1">
        <name>a divalent metal cation</name>
        <dbReference type="ChEBI" id="CHEBI:60240"/>
    </cofactor>
</comment>
<comment type="subcellular location">
    <subcellularLocation>
        <location evidence="3">Cytoplasm</location>
    </subcellularLocation>
    <subcellularLocation>
        <location evidence="2">Nucleus</location>
    </subcellularLocation>
</comment>
<keyword evidence="16" id="KW-1185">Reference proteome</keyword>
<evidence type="ECO:0000256" key="4">
    <source>
        <dbReference type="ARBA" id="ARBA00006958"/>
    </source>
</evidence>
<evidence type="ECO:0000256" key="8">
    <source>
        <dbReference type="ARBA" id="ARBA00022723"/>
    </source>
</evidence>
<dbReference type="InterPro" id="IPR027806">
    <property type="entry name" value="HARBI1_dom"/>
</dbReference>
<dbReference type="PANTHER" id="PTHR22930:SF85">
    <property type="entry name" value="GH03217P-RELATED"/>
    <property type="match status" value="1"/>
</dbReference>
<dbReference type="GO" id="GO:0004518">
    <property type="term" value="F:nuclease activity"/>
    <property type="evidence" value="ECO:0007669"/>
    <property type="project" value="UniProtKB-KW"/>
</dbReference>
<dbReference type="InterPro" id="IPR026103">
    <property type="entry name" value="HARBI1_animal"/>
</dbReference>
<evidence type="ECO:0000313" key="15">
    <source>
        <dbReference type="EMBL" id="KAF2885304.1"/>
    </source>
</evidence>